<dbReference type="GO" id="GO:0051607">
    <property type="term" value="P:defense response to virus"/>
    <property type="evidence" value="ECO:0007669"/>
    <property type="project" value="UniProtKB-KW"/>
</dbReference>
<accession>A0A662ZDX3</accession>
<keyword evidence="3" id="KW-0540">Nuclease</keyword>
<dbReference type="GO" id="GO:0004519">
    <property type="term" value="F:endonuclease activity"/>
    <property type="evidence" value="ECO:0007669"/>
    <property type="project" value="UniProtKB-KW"/>
</dbReference>
<evidence type="ECO:0000256" key="4">
    <source>
        <dbReference type="ARBA" id="ARBA00022759"/>
    </source>
</evidence>
<dbReference type="InterPro" id="IPR005537">
    <property type="entry name" value="RAMP_III_fam"/>
</dbReference>
<dbReference type="PANTHER" id="PTHR35579">
    <property type="entry name" value="CRISPR SYSTEM CMS ENDORIBONUCLEASE CSM3"/>
    <property type="match status" value="1"/>
</dbReference>
<name>A0A662ZDX3_9GAMM</name>
<dbReference type="InterPro" id="IPR052216">
    <property type="entry name" value="CRISPR_Csm3_endoribonuclease"/>
</dbReference>
<keyword evidence="5" id="KW-0378">Hydrolase</keyword>
<dbReference type="GO" id="GO:0003723">
    <property type="term" value="F:RNA binding"/>
    <property type="evidence" value="ECO:0007669"/>
    <property type="project" value="UniProtKB-KW"/>
</dbReference>
<gene>
    <name evidence="10" type="ORF">SAMN04487865_10854</name>
</gene>
<evidence type="ECO:0000256" key="6">
    <source>
        <dbReference type="ARBA" id="ARBA00022884"/>
    </source>
</evidence>
<keyword evidence="7" id="KW-0051">Antiviral defense</keyword>
<dbReference type="NCBIfam" id="TIGR02582">
    <property type="entry name" value="cas7_TM1809"/>
    <property type="match status" value="1"/>
</dbReference>
<evidence type="ECO:0000313" key="10">
    <source>
        <dbReference type="EMBL" id="SFK47674.1"/>
    </source>
</evidence>
<evidence type="ECO:0000313" key="11">
    <source>
        <dbReference type="Proteomes" id="UP000243374"/>
    </source>
</evidence>
<dbReference type="GO" id="GO:0016787">
    <property type="term" value="F:hydrolase activity"/>
    <property type="evidence" value="ECO:0007669"/>
    <property type="project" value="UniProtKB-KW"/>
</dbReference>
<organism evidence="10 11">
    <name type="scientific">Succinivibrio dextrinosolvens</name>
    <dbReference type="NCBI Taxonomy" id="83771"/>
    <lineage>
        <taxon>Bacteria</taxon>
        <taxon>Pseudomonadati</taxon>
        <taxon>Pseudomonadota</taxon>
        <taxon>Gammaproteobacteria</taxon>
        <taxon>Aeromonadales</taxon>
        <taxon>Succinivibrionaceae</taxon>
        <taxon>Succinivibrio</taxon>
    </lineage>
</organism>
<evidence type="ECO:0000256" key="3">
    <source>
        <dbReference type="ARBA" id="ARBA00022722"/>
    </source>
</evidence>
<dbReference type="Pfam" id="PF03787">
    <property type="entry name" value="RAMPs"/>
    <property type="match status" value="1"/>
</dbReference>
<dbReference type="RefSeq" id="WP_143075464.1">
    <property type="nucleotide sequence ID" value="NZ_CP047056.1"/>
</dbReference>
<evidence type="ECO:0000256" key="1">
    <source>
        <dbReference type="ARBA" id="ARBA00006342"/>
    </source>
</evidence>
<protein>
    <recommendedName>
        <fullName evidence="2">CRISPR system Cms endoribonuclease Csm3</fullName>
    </recommendedName>
    <alternativeName>
        <fullName evidence="8">CRISPR type III A-associated RAMP protein Csm3</fullName>
    </alternativeName>
</protein>
<keyword evidence="4" id="KW-0255">Endonuclease</keyword>
<dbReference type="Proteomes" id="UP000243374">
    <property type="component" value="Unassembled WGS sequence"/>
</dbReference>
<evidence type="ECO:0000256" key="8">
    <source>
        <dbReference type="ARBA" id="ARBA00033183"/>
    </source>
</evidence>
<sequence>MYSKIKITGVIEVVTGMHIGGSSAFSAIGAVDSPVVKDPLSGLPLLPGSSLKGKLRTLLARSENKSPVDDPNKDDEKILNLFGTSKGNIRNARLQFSDAVMSNWETLEKRGLRSSTEVKFENTINRLTAVANPRQIERAVRGSEFPLELIYEITEQNSDEIISDLELLSKGFTLLQYDYLGGSGSRGYGKVAFRNIKAELAVGDKLDDSVLAKCNDIFKDFQ</sequence>
<dbReference type="PANTHER" id="PTHR35579:SF3">
    <property type="entry name" value="CRISPR SYSTEM CMS ENDORIBONUCLEASE CSM3"/>
    <property type="match status" value="1"/>
</dbReference>
<dbReference type="AlphaFoldDB" id="A0A662ZDX3"/>
<dbReference type="InterPro" id="IPR013412">
    <property type="entry name" value="CRISPR-assoc_RAMP_Csm3"/>
</dbReference>
<dbReference type="EMBL" id="FOSF01000085">
    <property type="protein sequence ID" value="SFK47674.1"/>
    <property type="molecule type" value="Genomic_DNA"/>
</dbReference>
<reference evidence="10 11" key="1">
    <citation type="submission" date="2016-10" db="EMBL/GenBank/DDBJ databases">
        <authorList>
            <person name="Varghese N."/>
            <person name="Submissions S."/>
        </authorList>
    </citation>
    <scope>NUCLEOTIDE SEQUENCE [LARGE SCALE GENOMIC DNA]</scope>
    <source>
        <strain evidence="10 11">22B</strain>
    </source>
</reference>
<evidence type="ECO:0000256" key="5">
    <source>
        <dbReference type="ARBA" id="ARBA00022801"/>
    </source>
</evidence>
<comment type="similarity">
    <text evidence="1">Belongs to the CRISPR-associated Csm3 family.</text>
</comment>
<keyword evidence="11" id="KW-1185">Reference proteome</keyword>
<evidence type="ECO:0000256" key="7">
    <source>
        <dbReference type="ARBA" id="ARBA00023118"/>
    </source>
</evidence>
<feature type="domain" description="CRISPR type III-associated protein" evidence="9">
    <location>
        <begin position="11"/>
        <end position="191"/>
    </location>
</feature>
<keyword evidence="6" id="KW-0694">RNA-binding</keyword>
<proteinExistence type="inferred from homology"/>
<dbReference type="OrthoDB" id="9789361at2"/>
<evidence type="ECO:0000259" key="9">
    <source>
        <dbReference type="Pfam" id="PF03787"/>
    </source>
</evidence>
<evidence type="ECO:0000256" key="2">
    <source>
        <dbReference type="ARBA" id="ARBA00022150"/>
    </source>
</evidence>